<dbReference type="EMBL" id="FQUM01000001">
    <property type="protein sequence ID" value="SHE38207.1"/>
    <property type="molecule type" value="Genomic_DNA"/>
</dbReference>
<keyword evidence="3" id="KW-0804">Transcription</keyword>
<protein>
    <submittedName>
        <fullName evidence="6">Regulatory protein, luxR family</fullName>
    </submittedName>
</protein>
<dbReference type="Gene3D" id="1.10.10.10">
    <property type="entry name" value="Winged helix-like DNA-binding domain superfamily/Winged helix DNA-binding domain"/>
    <property type="match status" value="1"/>
</dbReference>
<evidence type="ECO:0000256" key="4">
    <source>
        <dbReference type="SAM" id="Phobius"/>
    </source>
</evidence>
<proteinExistence type="predicted"/>
<dbReference type="PRINTS" id="PR00038">
    <property type="entry name" value="HTHLUXR"/>
</dbReference>
<evidence type="ECO:0000256" key="3">
    <source>
        <dbReference type="ARBA" id="ARBA00023163"/>
    </source>
</evidence>
<feature type="transmembrane region" description="Helical" evidence="4">
    <location>
        <begin position="82"/>
        <end position="103"/>
    </location>
</feature>
<dbReference type="SUPFAM" id="SSF46894">
    <property type="entry name" value="C-terminal effector domain of the bipartite response regulators"/>
    <property type="match status" value="1"/>
</dbReference>
<keyword evidence="4" id="KW-0812">Transmembrane</keyword>
<organism evidence="6 7">
    <name type="scientific">Mariniphaga anaerophila</name>
    <dbReference type="NCBI Taxonomy" id="1484053"/>
    <lineage>
        <taxon>Bacteria</taxon>
        <taxon>Pseudomonadati</taxon>
        <taxon>Bacteroidota</taxon>
        <taxon>Bacteroidia</taxon>
        <taxon>Marinilabiliales</taxon>
        <taxon>Prolixibacteraceae</taxon>
        <taxon>Mariniphaga</taxon>
    </lineage>
</organism>
<reference evidence="6 7" key="1">
    <citation type="submission" date="2016-11" db="EMBL/GenBank/DDBJ databases">
        <authorList>
            <person name="Jaros S."/>
            <person name="Januszkiewicz K."/>
            <person name="Wedrychowicz H."/>
        </authorList>
    </citation>
    <scope>NUCLEOTIDE SEQUENCE [LARGE SCALE GENOMIC DNA]</scope>
    <source>
        <strain evidence="6 7">DSM 26910</strain>
    </source>
</reference>
<dbReference type="GO" id="GO:0003677">
    <property type="term" value="F:DNA binding"/>
    <property type="evidence" value="ECO:0007669"/>
    <property type="project" value="UniProtKB-KW"/>
</dbReference>
<dbReference type="PROSITE" id="PS00622">
    <property type="entry name" value="HTH_LUXR_1"/>
    <property type="match status" value="1"/>
</dbReference>
<feature type="transmembrane region" description="Helical" evidence="4">
    <location>
        <begin position="146"/>
        <end position="167"/>
    </location>
</feature>
<dbReference type="PANTHER" id="PTHR44688">
    <property type="entry name" value="DNA-BINDING TRANSCRIPTIONAL ACTIVATOR DEVR_DOSR"/>
    <property type="match status" value="1"/>
</dbReference>
<dbReference type="RefSeq" id="WP_072998156.1">
    <property type="nucleotide sequence ID" value="NZ_FQUM01000001.1"/>
</dbReference>
<dbReference type="Pfam" id="PF00196">
    <property type="entry name" value="GerE"/>
    <property type="match status" value="1"/>
</dbReference>
<evidence type="ECO:0000259" key="5">
    <source>
        <dbReference type="PROSITE" id="PS50043"/>
    </source>
</evidence>
<name>A0A1M4T1P2_9BACT</name>
<dbReference type="PANTHER" id="PTHR44688:SF16">
    <property type="entry name" value="DNA-BINDING TRANSCRIPTIONAL ACTIVATOR DEVR_DOSR"/>
    <property type="match status" value="1"/>
</dbReference>
<dbReference type="InterPro" id="IPR000792">
    <property type="entry name" value="Tscrpt_reg_LuxR_C"/>
</dbReference>
<evidence type="ECO:0000313" key="7">
    <source>
        <dbReference type="Proteomes" id="UP000184164"/>
    </source>
</evidence>
<feature type="transmembrane region" description="Helical" evidence="4">
    <location>
        <begin position="42"/>
        <end position="62"/>
    </location>
</feature>
<dbReference type="STRING" id="1484053.SAMN05444274_101224"/>
<sequence length="317" mass="36670">MLVENISYLATFVATAGMAVIGSLLSFQLFRENKQPFLQLLFYQQIFLFSFFIYGIWGNIALREVVADASLSQELFGKLALFVPLIGLPFLLVSWFMLVKFAWELNGFRFSKIWTFSYFSGFLFALAFFSFLFQNNYLQIPVKPDVFIIRLFLVLNFFFHLVFIFPFILKNRTNANDTLKKEIQKCAYGYFFGVVIYSAVLWFLKKFGFIGTNLSFILLFGISLLLPACVRKFVKFPNENTVQKLDFSSFCAAYEISKRESQIVLEICSGKTNKAIAEKLFITLQTVKDHNHRIYTKTGVKSRIQLANLVREKTGIK</sequence>
<dbReference type="Proteomes" id="UP000184164">
    <property type="component" value="Unassembled WGS sequence"/>
</dbReference>
<dbReference type="InterPro" id="IPR036388">
    <property type="entry name" value="WH-like_DNA-bd_sf"/>
</dbReference>
<dbReference type="OrthoDB" id="9797341at2"/>
<gene>
    <name evidence="6" type="ORF">SAMN05444274_101224</name>
</gene>
<feature type="transmembrane region" description="Helical" evidence="4">
    <location>
        <begin position="6"/>
        <end position="30"/>
    </location>
</feature>
<feature type="transmembrane region" description="Helical" evidence="4">
    <location>
        <begin position="187"/>
        <end position="204"/>
    </location>
</feature>
<keyword evidence="7" id="KW-1185">Reference proteome</keyword>
<dbReference type="AlphaFoldDB" id="A0A1M4T1P2"/>
<feature type="transmembrane region" description="Helical" evidence="4">
    <location>
        <begin position="115"/>
        <end position="134"/>
    </location>
</feature>
<evidence type="ECO:0000256" key="1">
    <source>
        <dbReference type="ARBA" id="ARBA00023015"/>
    </source>
</evidence>
<keyword evidence="2" id="KW-0238">DNA-binding</keyword>
<keyword evidence="1" id="KW-0805">Transcription regulation</keyword>
<dbReference type="PROSITE" id="PS50043">
    <property type="entry name" value="HTH_LUXR_2"/>
    <property type="match status" value="1"/>
</dbReference>
<dbReference type="SMART" id="SM00421">
    <property type="entry name" value="HTH_LUXR"/>
    <property type="match status" value="1"/>
</dbReference>
<keyword evidence="4" id="KW-0472">Membrane</keyword>
<dbReference type="CDD" id="cd06170">
    <property type="entry name" value="LuxR_C_like"/>
    <property type="match status" value="1"/>
</dbReference>
<evidence type="ECO:0000313" key="6">
    <source>
        <dbReference type="EMBL" id="SHE38207.1"/>
    </source>
</evidence>
<feature type="domain" description="HTH luxR-type" evidence="5">
    <location>
        <begin position="249"/>
        <end position="314"/>
    </location>
</feature>
<dbReference type="InterPro" id="IPR016032">
    <property type="entry name" value="Sig_transdc_resp-reg_C-effctor"/>
</dbReference>
<evidence type="ECO:0000256" key="2">
    <source>
        <dbReference type="ARBA" id="ARBA00023125"/>
    </source>
</evidence>
<accession>A0A1M4T1P2</accession>
<feature type="transmembrane region" description="Helical" evidence="4">
    <location>
        <begin position="210"/>
        <end position="230"/>
    </location>
</feature>
<keyword evidence="4" id="KW-1133">Transmembrane helix</keyword>
<dbReference type="GO" id="GO:0006355">
    <property type="term" value="P:regulation of DNA-templated transcription"/>
    <property type="evidence" value="ECO:0007669"/>
    <property type="project" value="InterPro"/>
</dbReference>